<keyword evidence="15" id="KW-1185">Reference proteome</keyword>
<dbReference type="OrthoDB" id="503907at2759"/>
<evidence type="ECO:0000256" key="10">
    <source>
        <dbReference type="ARBA" id="ARBA00023065"/>
    </source>
</evidence>
<evidence type="ECO:0000256" key="7">
    <source>
        <dbReference type="ARBA" id="ARBA00022640"/>
    </source>
</evidence>
<evidence type="ECO:0000256" key="9">
    <source>
        <dbReference type="ARBA" id="ARBA00022805"/>
    </source>
</evidence>
<dbReference type="eggNOG" id="ENOG502RX9S">
    <property type="taxonomic scope" value="Eukaryota"/>
</dbReference>
<evidence type="ECO:0000256" key="8">
    <source>
        <dbReference type="ARBA" id="ARBA00022692"/>
    </source>
</evidence>
<dbReference type="Proteomes" id="UP000017836">
    <property type="component" value="Unassembled WGS sequence"/>
</dbReference>
<evidence type="ECO:0000256" key="13">
    <source>
        <dbReference type="ARBA" id="ARBA00024941"/>
    </source>
</evidence>
<comment type="subcellular location">
    <subcellularLocation>
        <location evidence="1">Plastid</location>
        <location evidence="1">Chloroplast outer membrane</location>
        <topology evidence="1">Multi-pass membrane protein</topology>
    </subcellularLocation>
    <subcellularLocation>
        <location evidence="2">Plastid</location>
        <location evidence="2">Etioplast membrane</location>
        <topology evidence="2">Multi-pass membrane protein</topology>
    </subcellularLocation>
</comment>
<evidence type="ECO:0008006" key="16">
    <source>
        <dbReference type="Google" id="ProtNLM"/>
    </source>
</evidence>
<accession>U5D6T1</accession>
<sequence length="167" mass="18874">MDTSLRYGSDGKALCIHAKKDFPISSDLLFQVHGIVDTKTGNPTCLARITRDLLSELADTRVGFGVRYGAGEKLAYNVRGRAGRPITSSGMLSLDIKGRYDADKDLTERKTRGAIELTWKILNFKDQDLRLRLGYNISEKVPYFQIRENNWTLNADGNGKWNVRYDL</sequence>
<evidence type="ECO:0000256" key="1">
    <source>
        <dbReference type="ARBA" id="ARBA00004396"/>
    </source>
</evidence>
<dbReference type="PANTHER" id="PTHR35993:SF1">
    <property type="entry name" value="OUTER ENVELOPE PORE PROTEIN 21B, CHLOROPLASTIC"/>
    <property type="match status" value="1"/>
</dbReference>
<proteinExistence type="inferred from homology"/>
<dbReference type="OMA" id="NADYKGR"/>
<keyword evidence="12" id="KW-0472">Membrane</keyword>
<reference evidence="15" key="1">
    <citation type="journal article" date="2013" name="Science">
        <title>The Amborella genome and the evolution of flowering plants.</title>
        <authorList>
            <consortium name="Amborella Genome Project"/>
        </authorList>
    </citation>
    <scope>NUCLEOTIDE SEQUENCE [LARGE SCALE GENOMIC DNA]</scope>
</reference>
<dbReference type="GO" id="GO:0009707">
    <property type="term" value="C:chloroplast outer membrane"/>
    <property type="evidence" value="ECO:0007669"/>
    <property type="project" value="UniProtKB-SubCell"/>
</dbReference>
<keyword evidence="9" id="KW-1002">Plastid outer membrane</keyword>
<dbReference type="PANTHER" id="PTHR35993">
    <property type="entry name" value="OUTER ENVELOPE PORE PROTEIN 21B, CHLOROPLASTIC"/>
    <property type="match status" value="1"/>
</dbReference>
<dbReference type="GO" id="GO:0046930">
    <property type="term" value="C:pore complex"/>
    <property type="evidence" value="ECO:0007669"/>
    <property type="project" value="UniProtKB-KW"/>
</dbReference>
<dbReference type="InterPro" id="IPR034575">
    <property type="entry name" value="OEP21"/>
</dbReference>
<keyword evidence="4" id="KW-0813">Transport</keyword>
<keyword evidence="7" id="KW-0934">Plastid</keyword>
<keyword evidence="8" id="KW-0812">Transmembrane</keyword>
<gene>
    <name evidence="14" type="ORF">AMTR_s00044p00113320</name>
</gene>
<comment type="similarity">
    <text evidence="3">Belongs to the plastid outer envelope porin OEP21 (TC 1.B.29) family.</text>
</comment>
<keyword evidence="5" id="KW-1134">Transmembrane beta strand</keyword>
<dbReference type="GO" id="GO:0034426">
    <property type="term" value="C:etioplast membrane"/>
    <property type="evidence" value="ECO:0007669"/>
    <property type="project" value="UniProtKB-SubCell"/>
</dbReference>
<evidence type="ECO:0000256" key="4">
    <source>
        <dbReference type="ARBA" id="ARBA00022448"/>
    </source>
</evidence>
<evidence type="ECO:0000256" key="3">
    <source>
        <dbReference type="ARBA" id="ARBA00009945"/>
    </source>
</evidence>
<organism evidence="14 15">
    <name type="scientific">Amborella trichopoda</name>
    <dbReference type="NCBI Taxonomy" id="13333"/>
    <lineage>
        <taxon>Eukaryota</taxon>
        <taxon>Viridiplantae</taxon>
        <taxon>Streptophyta</taxon>
        <taxon>Embryophyta</taxon>
        <taxon>Tracheophyta</taxon>
        <taxon>Spermatophyta</taxon>
        <taxon>Magnoliopsida</taxon>
        <taxon>Amborellales</taxon>
        <taxon>Amborellaceae</taxon>
        <taxon>Amborella</taxon>
    </lineage>
</organism>
<dbReference type="HOGENOM" id="CLU_104399_0_0_1"/>
<evidence type="ECO:0000313" key="15">
    <source>
        <dbReference type="Proteomes" id="UP000017836"/>
    </source>
</evidence>
<dbReference type="GO" id="GO:0008308">
    <property type="term" value="F:voltage-gated monoatomic anion channel activity"/>
    <property type="evidence" value="ECO:0007669"/>
    <property type="project" value="InterPro"/>
</dbReference>
<evidence type="ECO:0000256" key="12">
    <source>
        <dbReference type="ARBA" id="ARBA00023136"/>
    </source>
</evidence>
<evidence type="ECO:0000256" key="2">
    <source>
        <dbReference type="ARBA" id="ARBA00004441"/>
    </source>
</evidence>
<keyword evidence="11" id="KW-0626">Porin</keyword>
<dbReference type="EMBL" id="KI392384">
    <property type="protein sequence ID" value="ERN17117.1"/>
    <property type="molecule type" value="Genomic_DNA"/>
</dbReference>
<dbReference type="KEGG" id="atr:18445450"/>
<name>U5D6T1_AMBTC</name>
<evidence type="ECO:0000256" key="5">
    <source>
        <dbReference type="ARBA" id="ARBA00022452"/>
    </source>
</evidence>
<protein>
    <recommendedName>
        <fullName evidence="16">Outer envelope pore protein 21B, chloroplastic</fullName>
    </recommendedName>
</protein>
<evidence type="ECO:0000256" key="6">
    <source>
        <dbReference type="ARBA" id="ARBA00022528"/>
    </source>
</evidence>
<dbReference type="Gramene" id="ERN17117">
    <property type="protein sequence ID" value="ERN17117"/>
    <property type="gene ID" value="AMTR_s00044p00113320"/>
</dbReference>
<dbReference type="STRING" id="13333.U5D6T1"/>
<evidence type="ECO:0000256" key="11">
    <source>
        <dbReference type="ARBA" id="ARBA00023114"/>
    </source>
</evidence>
<keyword evidence="10" id="KW-0406">Ion transport</keyword>
<comment type="function">
    <text evidence="13">Voltage-dependent rectifying anion channel that facilitates the translocation between chloroplast and cytoplasm of phosphorylated carbohydrates such as triosephosphate, 3-phosphoglycerate and inorganic phosphate (Pi) depending of ATP to triosephosphate ratio in the plastidial intermembrane space; in high triosephosphate/ATP conditions (e.g. photosynthesis), export of triosphosphate from chloroplast (outward rectifying channels), but in high ATP/triosephosphate conditions (e.g. dark phase), import of phosphosolutes (inward rectifying channels).</text>
</comment>
<evidence type="ECO:0000313" key="14">
    <source>
        <dbReference type="EMBL" id="ERN17117.1"/>
    </source>
</evidence>
<dbReference type="GO" id="GO:0015288">
    <property type="term" value="F:porin activity"/>
    <property type="evidence" value="ECO:0007669"/>
    <property type="project" value="UniProtKB-KW"/>
</dbReference>
<dbReference type="AlphaFoldDB" id="U5D6T1"/>
<dbReference type="GO" id="GO:0044070">
    <property type="term" value="P:regulation of monoatomic anion transport"/>
    <property type="evidence" value="ECO:0007669"/>
    <property type="project" value="InterPro"/>
</dbReference>
<keyword evidence="6" id="KW-0150">Chloroplast</keyword>